<dbReference type="GO" id="GO:0005737">
    <property type="term" value="C:cytoplasm"/>
    <property type="evidence" value="ECO:0007669"/>
    <property type="project" value="UniProtKB-SubCell"/>
</dbReference>
<dbReference type="HAMAP" id="MF_00695">
    <property type="entry name" value="HflD_protein"/>
    <property type="match status" value="1"/>
</dbReference>
<evidence type="ECO:0000256" key="2">
    <source>
        <dbReference type="ARBA" id="ARBA00022490"/>
    </source>
</evidence>
<evidence type="ECO:0000313" key="8">
    <source>
        <dbReference type="Proteomes" id="UP000268879"/>
    </source>
</evidence>
<keyword evidence="2 4" id="KW-0963">Cytoplasm</keyword>
<evidence type="ECO:0000313" key="5">
    <source>
        <dbReference type="EMBL" id="RDE89913.1"/>
    </source>
</evidence>
<keyword evidence="1 4" id="KW-1003">Cell membrane</keyword>
<dbReference type="Proteomes" id="UP000268879">
    <property type="component" value="Chromosome"/>
</dbReference>
<proteinExistence type="inferred from homology"/>
<sequence>MKNYNDMALALAGVCQSVLLISQLAQKGEVDNQDAFQTTIHSLLITQPEDTLAVFGGDVQHLKVGLNTLIEQLTQLNDKNLLNYWGSLLALESKLNKQPEIKQELGRRIARLPEQLSYHDNQFDDEMFSIMANIYVDTISPLGKRIHIIGSAYHLQQQNVQDKIRACLLAGIRSAVLWRQVGGSKWQLLFHRKKLVQAARQLYSTLN</sequence>
<evidence type="ECO:0000313" key="6">
    <source>
        <dbReference type="EMBL" id="VEI29451.1"/>
    </source>
</evidence>
<evidence type="ECO:0000256" key="3">
    <source>
        <dbReference type="ARBA" id="ARBA00023136"/>
    </source>
</evidence>
<dbReference type="SUPFAM" id="SSF101322">
    <property type="entry name" value="YcfC-like"/>
    <property type="match status" value="1"/>
</dbReference>
<dbReference type="EMBL" id="LR134481">
    <property type="protein sequence ID" value="VEI29451.1"/>
    <property type="molecule type" value="Genomic_DNA"/>
</dbReference>
<dbReference type="NCBIfam" id="NF001246">
    <property type="entry name" value="PRK00218.1-2"/>
    <property type="match status" value="1"/>
</dbReference>
<evidence type="ECO:0000256" key="4">
    <source>
        <dbReference type="HAMAP-Rule" id="MF_00695"/>
    </source>
</evidence>
<protein>
    <recommendedName>
        <fullName evidence="4">High frequency lysogenization protein HflD homolog</fullName>
    </recommendedName>
</protein>
<dbReference type="AlphaFoldDB" id="A0A369Z6B3"/>
<dbReference type="PANTHER" id="PTHR38100:SF1">
    <property type="entry name" value="HIGH FREQUENCY LYSOGENIZATION PROTEIN HFLD"/>
    <property type="match status" value="1"/>
</dbReference>
<comment type="similarity">
    <text evidence="4">Belongs to the HflD family.</text>
</comment>
<comment type="subcellular location">
    <subcellularLocation>
        <location evidence="4">Cytoplasm</location>
    </subcellularLocation>
    <subcellularLocation>
        <location evidence="4">Cell membrane</location>
        <topology evidence="4">Peripheral membrane protein</topology>
        <orientation evidence="4">Cytoplasmic side</orientation>
    </subcellularLocation>
</comment>
<dbReference type="PANTHER" id="PTHR38100">
    <property type="entry name" value="HIGH FREQUENCY LYSOGENIZATION PROTEIN HFLD"/>
    <property type="match status" value="1"/>
</dbReference>
<reference evidence="5 7" key="1">
    <citation type="submission" date="2018-05" db="EMBL/GenBank/DDBJ databases">
        <title>Draft Genome Sequences for a Diverse set of 7 Haemophilus Species.</title>
        <authorList>
            <person name="Nichols M."/>
            <person name="Topaz N."/>
            <person name="Wang X."/>
            <person name="Wang X."/>
            <person name="Boxrud D."/>
        </authorList>
    </citation>
    <scope>NUCLEOTIDE SEQUENCE [LARGE SCALE GENOMIC DNA]</scope>
    <source>
        <strain evidence="5 7">C2008001710</strain>
    </source>
</reference>
<dbReference type="GO" id="GO:0005886">
    <property type="term" value="C:plasma membrane"/>
    <property type="evidence" value="ECO:0007669"/>
    <property type="project" value="UniProtKB-SubCell"/>
</dbReference>
<dbReference type="NCBIfam" id="NF001248">
    <property type="entry name" value="PRK00218.1-4"/>
    <property type="match status" value="1"/>
</dbReference>
<evidence type="ECO:0000256" key="1">
    <source>
        <dbReference type="ARBA" id="ARBA00022475"/>
    </source>
</evidence>
<dbReference type="Gene3D" id="1.10.3890.10">
    <property type="entry name" value="HflD-like"/>
    <property type="match status" value="1"/>
</dbReference>
<reference evidence="6 8" key="2">
    <citation type="submission" date="2018-12" db="EMBL/GenBank/DDBJ databases">
        <authorList>
            <consortium name="Pathogen Informatics"/>
        </authorList>
    </citation>
    <scope>NUCLEOTIDE SEQUENCE [LARGE SCALE GENOMIC DNA]</scope>
    <source>
        <strain evidence="6 8">NCTC10665</strain>
    </source>
</reference>
<dbReference type="InterPro" id="IPR007451">
    <property type="entry name" value="HflD"/>
</dbReference>
<dbReference type="RefSeq" id="WP_111315812.1">
    <property type="nucleotide sequence ID" value="NZ_LR134481.1"/>
</dbReference>
<gene>
    <name evidence="4 6" type="primary">hflD</name>
    <name evidence="5" type="ORF">DPV87_08175</name>
    <name evidence="6" type="ORF">NCTC10665_00345</name>
</gene>
<evidence type="ECO:0000313" key="7">
    <source>
        <dbReference type="Proteomes" id="UP000253910"/>
    </source>
</evidence>
<dbReference type="Pfam" id="PF04356">
    <property type="entry name" value="DUF489"/>
    <property type="match status" value="1"/>
</dbReference>
<accession>A0A369Z6B3</accession>
<dbReference type="InterPro" id="IPR035932">
    <property type="entry name" value="HflD-like_sf"/>
</dbReference>
<organism evidence="5 7">
    <name type="scientific">Haemophilus parainfluenzae</name>
    <dbReference type="NCBI Taxonomy" id="729"/>
    <lineage>
        <taxon>Bacteria</taxon>
        <taxon>Pseudomonadati</taxon>
        <taxon>Pseudomonadota</taxon>
        <taxon>Gammaproteobacteria</taxon>
        <taxon>Pasteurellales</taxon>
        <taxon>Pasteurellaceae</taxon>
        <taxon>Haemophilus</taxon>
    </lineage>
</organism>
<dbReference type="Proteomes" id="UP000253910">
    <property type="component" value="Unassembled WGS sequence"/>
</dbReference>
<keyword evidence="3 4" id="KW-0472">Membrane</keyword>
<dbReference type="EMBL" id="QEPW01000014">
    <property type="protein sequence ID" value="RDE89913.1"/>
    <property type="molecule type" value="Genomic_DNA"/>
</dbReference>
<name>A0A369Z6B3_HAEPA</name>